<gene>
    <name evidence="3" type="ORF">PAM7971_01027</name>
</gene>
<dbReference type="PANTHER" id="PTHR35342">
    <property type="entry name" value="TRICARBOXYLIC TRANSPORT PROTEIN"/>
    <property type="match status" value="1"/>
</dbReference>
<feature type="transmembrane region" description="Helical" evidence="1">
    <location>
        <begin position="320"/>
        <end position="341"/>
    </location>
</feature>
<feature type="transmembrane region" description="Helical" evidence="1">
    <location>
        <begin position="258"/>
        <end position="280"/>
    </location>
</feature>
<feature type="domain" description="DUF112" evidence="2">
    <location>
        <begin position="18"/>
        <end position="437"/>
    </location>
</feature>
<keyword evidence="1" id="KW-0472">Membrane</keyword>
<evidence type="ECO:0000256" key="1">
    <source>
        <dbReference type="SAM" id="Phobius"/>
    </source>
</evidence>
<feature type="transmembrane region" description="Helical" evidence="1">
    <location>
        <begin position="468"/>
        <end position="488"/>
    </location>
</feature>
<feature type="transmembrane region" description="Helical" evidence="1">
    <location>
        <begin position="168"/>
        <end position="189"/>
    </location>
</feature>
<sequence>MLDQFILGLSVVMQPNVLIYAFFGVFLGQLIGVLPGVGAITAISLLLPVTFYLDATTSMILLAGIYYGSQYGGSIASILLNLPGTPSSVVTCLEGYPLAQSNRAGLALFVAAFSSFLGGMVGVAVLVLAAIPMTVIALKFGAPEYAMLVIIGLLAASMIGTGSQIRSLAMVVLGIALGLVGADATTGYYRFVAMPELADGISLVSLAMGLFGVSEVIRHASRRPMRGAAPLSVSMRDVIPTRAQAKSLVFPIVRGSSIGSFFGALPGTGAAIASFMAYAIEKRFSRKPEKFGTGHLPGLAAPESANNAASQTGFIPTLTLGVPGDAVMALIIGALILNGIIPGPRLMVDQPELFWGVIASFFVGNIILLLINIPLIKLWVLLLRIPYQKLYPMILLMICVGVYSHRTSVTDVLLTLAFGILGYLMKNYRFEPAPVLLGFVLGPLLEDNFRRTMLLYGGDFTIFVTRPISAVLFVCSVILIVWALWSCLSLRRKVARTSP</sequence>
<dbReference type="Proteomes" id="UP000193307">
    <property type="component" value="Unassembled WGS sequence"/>
</dbReference>
<dbReference type="STRING" id="658057.SAMN04488032_10261"/>
<name>A0A1Y5RY48_9RHOB</name>
<keyword evidence="1" id="KW-0812">Transmembrane</keyword>
<keyword evidence="4" id="KW-1185">Reference proteome</keyword>
<evidence type="ECO:0000313" key="3">
    <source>
        <dbReference type="EMBL" id="SLN26830.1"/>
    </source>
</evidence>
<feature type="transmembrane region" description="Helical" evidence="1">
    <location>
        <begin position="106"/>
        <end position="138"/>
    </location>
</feature>
<evidence type="ECO:0000259" key="2">
    <source>
        <dbReference type="Pfam" id="PF01970"/>
    </source>
</evidence>
<feature type="transmembrane region" description="Helical" evidence="1">
    <location>
        <begin position="394"/>
        <end position="424"/>
    </location>
</feature>
<keyword evidence="1" id="KW-1133">Transmembrane helix</keyword>
<reference evidence="3 4" key="1">
    <citation type="submission" date="2017-03" db="EMBL/GenBank/DDBJ databases">
        <authorList>
            <person name="Afonso C.L."/>
            <person name="Miller P.J."/>
            <person name="Scott M.A."/>
            <person name="Spackman E."/>
            <person name="Goraichik I."/>
            <person name="Dimitrov K.M."/>
            <person name="Suarez D.L."/>
            <person name="Swayne D.E."/>
        </authorList>
    </citation>
    <scope>NUCLEOTIDE SEQUENCE [LARGE SCALE GENOMIC DNA]</scope>
    <source>
        <strain evidence="3 4">CECT 7971</strain>
    </source>
</reference>
<dbReference type="InterPro" id="IPR002823">
    <property type="entry name" value="DUF112_TM"/>
</dbReference>
<proteinExistence type="predicted"/>
<dbReference type="Pfam" id="PF01970">
    <property type="entry name" value="TctA"/>
    <property type="match status" value="1"/>
</dbReference>
<feature type="transmembrane region" description="Helical" evidence="1">
    <location>
        <begin position="20"/>
        <end position="47"/>
    </location>
</feature>
<dbReference type="PANTHER" id="PTHR35342:SF5">
    <property type="entry name" value="TRICARBOXYLIC TRANSPORT PROTEIN"/>
    <property type="match status" value="1"/>
</dbReference>
<dbReference type="RefSeq" id="WP_085847904.1">
    <property type="nucleotide sequence ID" value="NZ_FNZV01000002.1"/>
</dbReference>
<protein>
    <submittedName>
        <fullName evidence="3">Tripartite tricarboxylate transporter TctA family protein</fullName>
    </submittedName>
</protein>
<feature type="transmembrane region" description="Helical" evidence="1">
    <location>
        <begin position="353"/>
        <end position="382"/>
    </location>
</feature>
<feature type="transmembrane region" description="Helical" evidence="1">
    <location>
        <begin position="59"/>
        <end position="80"/>
    </location>
</feature>
<accession>A0A1Y5RY48</accession>
<dbReference type="EMBL" id="FWFW01000002">
    <property type="protein sequence ID" value="SLN26830.1"/>
    <property type="molecule type" value="Genomic_DNA"/>
</dbReference>
<organism evidence="3 4">
    <name type="scientific">Pacificibacter marinus</name>
    <dbReference type="NCBI Taxonomy" id="658057"/>
    <lineage>
        <taxon>Bacteria</taxon>
        <taxon>Pseudomonadati</taxon>
        <taxon>Pseudomonadota</taxon>
        <taxon>Alphaproteobacteria</taxon>
        <taxon>Rhodobacterales</taxon>
        <taxon>Roseobacteraceae</taxon>
        <taxon>Pacificibacter</taxon>
    </lineage>
</organism>
<evidence type="ECO:0000313" key="4">
    <source>
        <dbReference type="Proteomes" id="UP000193307"/>
    </source>
</evidence>
<dbReference type="OrthoDB" id="9791872at2"/>
<feature type="transmembrane region" description="Helical" evidence="1">
    <location>
        <begin position="145"/>
        <end position="162"/>
    </location>
</feature>
<dbReference type="AlphaFoldDB" id="A0A1Y5RY48"/>